<comment type="caution">
    <text evidence="2">The sequence shown here is derived from an EMBL/GenBank/DDBJ whole genome shotgun (WGS) entry which is preliminary data.</text>
</comment>
<keyword evidence="1" id="KW-0472">Membrane</keyword>
<keyword evidence="1" id="KW-0812">Transmembrane</keyword>
<protein>
    <submittedName>
        <fullName evidence="2">Uncharacterized protein</fullName>
    </submittedName>
</protein>
<reference evidence="2" key="2">
    <citation type="submission" date="2022-01" db="EMBL/GenBank/DDBJ databases">
        <authorList>
            <person name="Yamashiro T."/>
            <person name="Shiraishi A."/>
            <person name="Satake H."/>
            <person name="Nakayama K."/>
        </authorList>
    </citation>
    <scope>NUCLEOTIDE SEQUENCE</scope>
</reference>
<gene>
    <name evidence="2" type="ORF">Tco_0975402</name>
</gene>
<evidence type="ECO:0000256" key="1">
    <source>
        <dbReference type="SAM" id="Phobius"/>
    </source>
</evidence>
<accession>A0ABQ5EEB0</accession>
<evidence type="ECO:0000313" key="2">
    <source>
        <dbReference type="EMBL" id="GJT49245.1"/>
    </source>
</evidence>
<organism evidence="2 3">
    <name type="scientific">Tanacetum coccineum</name>
    <dbReference type="NCBI Taxonomy" id="301880"/>
    <lineage>
        <taxon>Eukaryota</taxon>
        <taxon>Viridiplantae</taxon>
        <taxon>Streptophyta</taxon>
        <taxon>Embryophyta</taxon>
        <taxon>Tracheophyta</taxon>
        <taxon>Spermatophyta</taxon>
        <taxon>Magnoliopsida</taxon>
        <taxon>eudicotyledons</taxon>
        <taxon>Gunneridae</taxon>
        <taxon>Pentapetalae</taxon>
        <taxon>asterids</taxon>
        <taxon>campanulids</taxon>
        <taxon>Asterales</taxon>
        <taxon>Asteraceae</taxon>
        <taxon>Asteroideae</taxon>
        <taxon>Anthemideae</taxon>
        <taxon>Anthemidinae</taxon>
        <taxon>Tanacetum</taxon>
    </lineage>
</organism>
<name>A0ABQ5EEB0_9ASTR</name>
<keyword evidence="1" id="KW-1133">Transmembrane helix</keyword>
<reference evidence="2" key="1">
    <citation type="journal article" date="2022" name="Int. J. Mol. Sci.">
        <title>Draft Genome of Tanacetum Coccineum: Genomic Comparison of Closely Related Tanacetum-Family Plants.</title>
        <authorList>
            <person name="Yamashiro T."/>
            <person name="Shiraishi A."/>
            <person name="Nakayama K."/>
            <person name="Satake H."/>
        </authorList>
    </citation>
    <scope>NUCLEOTIDE SEQUENCE</scope>
</reference>
<proteinExistence type="predicted"/>
<keyword evidence="3" id="KW-1185">Reference proteome</keyword>
<feature type="transmembrane region" description="Helical" evidence="1">
    <location>
        <begin position="25"/>
        <end position="43"/>
    </location>
</feature>
<dbReference type="EMBL" id="BQNB010016221">
    <property type="protein sequence ID" value="GJT49245.1"/>
    <property type="molecule type" value="Genomic_DNA"/>
</dbReference>
<sequence>MCILNLPSALNDIVEFLIPFAKMKSIRIVICKLVFAAACYFIWQERNFRIFKKKKRTQVQIVELIKSNVRLKLLTCSFKKTQNVQMLMHLWKLPESLVRSPIQSA</sequence>
<evidence type="ECO:0000313" key="3">
    <source>
        <dbReference type="Proteomes" id="UP001151760"/>
    </source>
</evidence>
<dbReference type="Proteomes" id="UP001151760">
    <property type="component" value="Unassembled WGS sequence"/>
</dbReference>